<evidence type="ECO:0000256" key="1">
    <source>
        <dbReference type="SAM" id="MobiDB-lite"/>
    </source>
</evidence>
<dbReference type="EMBL" id="CP042186">
    <property type="protein sequence ID" value="QDS68732.1"/>
    <property type="molecule type" value="Genomic_DNA"/>
</dbReference>
<feature type="compositionally biased region" description="Polar residues" evidence="1">
    <location>
        <begin position="44"/>
        <end position="56"/>
    </location>
</feature>
<feature type="region of interest" description="Disordered" evidence="1">
    <location>
        <begin position="114"/>
        <end position="229"/>
    </location>
</feature>
<feature type="region of interest" description="Disordered" evidence="1">
    <location>
        <begin position="16"/>
        <end position="63"/>
    </location>
</feature>
<gene>
    <name evidence="2" type="ORF">FKW77_004443</name>
</gene>
<dbReference type="AlphaFoldDB" id="A0A517KZC8"/>
<evidence type="ECO:0000313" key="2">
    <source>
        <dbReference type="EMBL" id="QDS68732.1"/>
    </source>
</evidence>
<feature type="compositionally biased region" description="Acidic residues" evidence="1">
    <location>
        <begin position="115"/>
        <end position="124"/>
    </location>
</feature>
<reference evidence="2 3" key="1">
    <citation type="submission" date="2019-07" db="EMBL/GenBank/DDBJ databases">
        <title>Finished genome of Venturia effusa.</title>
        <authorList>
            <person name="Young C.A."/>
            <person name="Cox M.P."/>
            <person name="Ganley A.R.D."/>
            <person name="David W.J."/>
        </authorList>
    </citation>
    <scope>NUCLEOTIDE SEQUENCE [LARGE SCALE GENOMIC DNA]</scope>
    <source>
        <strain evidence="3">albino</strain>
    </source>
</reference>
<keyword evidence="3" id="KW-1185">Reference proteome</keyword>
<feature type="compositionally biased region" description="Basic and acidic residues" evidence="1">
    <location>
        <begin position="173"/>
        <end position="207"/>
    </location>
</feature>
<evidence type="ECO:0000313" key="3">
    <source>
        <dbReference type="Proteomes" id="UP000316270"/>
    </source>
</evidence>
<dbReference type="OrthoDB" id="427960at2759"/>
<proteinExistence type="predicted"/>
<sequence>MVQEKAMSSRLLTMKFMQRAANASPKSTPSTPDGPPSKRARLSYGSNASPTTPSSDQQAIQAALAEEEMKRSVAVERQAAESGESRWMLSVLQPKVAPPALKIVQASFAEIDSTISDDDMEEGEHSDNPAGKNVAGRMSFGKVAKPTSDGSSEEEDNSDEENEDDDPATAMIKEARRAAAEKLRAERRAKKTAEHAKLQRLASDRRSRQVNLNSRMPKSISSAQKKGKR</sequence>
<dbReference type="Proteomes" id="UP000316270">
    <property type="component" value="Chromosome 2"/>
</dbReference>
<accession>A0A517KZC8</accession>
<organism evidence="2 3">
    <name type="scientific">Venturia effusa</name>
    <dbReference type="NCBI Taxonomy" id="50376"/>
    <lineage>
        <taxon>Eukaryota</taxon>
        <taxon>Fungi</taxon>
        <taxon>Dikarya</taxon>
        <taxon>Ascomycota</taxon>
        <taxon>Pezizomycotina</taxon>
        <taxon>Dothideomycetes</taxon>
        <taxon>Pleosporomycetidae</taxon>
        <taxon>Venturiales</taxon>
        <taxon>Venturiaceae</taxon>
        <taxon>Venturia</taxon>
    </lineage>
</organism>
<protein>
    <submittedName>
        <fullName evidence="2">Uncharacterized protein</fullName>
    </submittedName>
</protein>
<name>A0A517KZC8_9PEZI</name>
<feature type="compositionally biased region" description="Polar residues" evidence="1">
    <location>
        <begin position="209"/>
        <end position="229"/>
    </location>
</feature>
<dbReference type="Pfam" id="PF10175">
    <property type="entry name" value="MPP6"/>
    <property type="match status" value="1"/>
</dbReference>
<dbReference type="STRING" id="50376.A0A517KZC8"/>
<feature type="compositionally biased region" description="Acidic residues" evidence="1">
    <location>
        <begin position="151"/>
        <end position="167"/>
    </location>
</feature>